<accession>A0A560HAD6</accession>
<keyword evidence="2" id="KW-1185">Reference proteome</keyword>
<evidence type="ECO:0000313" key="1">
    <source>
        <dbReference type="EMBL" id="TWB42584.1"/>
    </source>
</evidence>
<reference evidence="1 2" key="1">
    <citation type="submission" date="2019-06" db="EMBL/GenBank/DDBJ databases">
        <title>Genomic Encyclopedia of Type Strains, Phase IV (KMG-V): Genome sequencing to study the core and pangenomes of soil and plant-associated prokaryotes.</title>
        <authorList>
            <person name="Whitman W."/>
        </authorList>
    </citation>
    <scope>NUCLEOTIDE SEQUENCE [LARGE SCALE GENOMIC DNA]</scope>
    <source>
        <strain evidence="1 2">BR 11622</strain>
    </source>
</reference>
<comment type="caution">
    <text evidence="1">The sequence shown here is derived from an EMBL/GenBank/DDBJ whole genome shotgun (WGS) entry which is preliminary data.</text>
</comment>
<protein>
    <submittedName>
        <fullName evidence="1">Uncharacterized protein (TIGR02646 family)</fullName>
    </submittedName>
</protein>
<proteinExistence type="predicted"/>
<dbReference type="Proteomes" id="UP000315751">
    <property type="component" value="Unassembled WGS sequence"/>
</dbReference>
<evidence type="ECO:0000313" key="2">
    <source>
        <dbReference type="Proteomes" id="UP000315751"/>
    </source>
</evidence>
<sequence>MKYSFKGQTPDEMQDWLELANSDWSPTWNNFGGDPKKKTIEALLVEQGYVCAYCGRSIEASKCHIDHFWPRKFFDGTSDGDGVTRADLTLSYQNFFASCGPQKEKQGDKARLPSTCGDAKKAWFNEGNDIIPSSSVCESRFKYGFDGKIFPSNANDQLAKSIIEEFRLFDESLEYERGVITKYLEESIANGDIADIDMEIQIWKQKNGDKLKGFCQVAVRYLEDYQI</sequence>
<dbReference type="InterPro" id="IPR013467">
    <property type="entry name" value="HNH78-like"/>
</dbReference>
<gene>
    <name evidence="1" type="ORF">FBZ90_106184</name>
</gene>
<dbReference type="NCBIfam" id="TIGR02646">
    <property type="entry name" value="retron system putative HNH endonuclease"/>
    <property type="match status" value="1"/>
</dbReference>
<dbReference type="Gene3D" id="1.10.30.50">
    <property type="match status" value="1"/>
</dbReference>
<dbReference type="EMBL" id="VITR01000006">
    <property type="protein sequence ID" value="TWB42584.1"/>
    <property type="molecule type" value="Genomic_DNA"/>
</dbReference>
<name>A0A560HAD6_9PROT</name>
<dbReference type="RefSeq" id="WP_145732317.1">
    <property type="nucleotide sequence ID" value="NZ_VITR01000006.1"/>
</dbReference>
<dbReference type="OrthoDB" id="8617719at2"/>
<dbReference type="AlphaFoldDB" id="A0A560HAD6"/>
<organism evidence="1 2">
    <name type="scientific">Nitrospirillum amazonense</name>
    <dbReference type="NCBI Taxonomy" id="28077"/>
    <lineage>
        <taxon>Bacteria</taxon>
        <taxon>Pseudomonadati</taxon>
        <taxon>Pseudomonadota</taxon>
        <taxon>Alphaproteobacteria</taxon>
        <taxon>Rhodospirillales</taxon>
        <taxon>Azospirillaceae</taxon>
        <taxon>Nitrospirillum</taxon>
    </lineage>
</organism>